<keyword evidence="2" id="KW-0732">Signal</keyword>
<dbReference type="PROSITE" id="PS51257">
    <property type="entry name" value="PROKAR_LIPOPROTEIN"/>
    <property type="match status" value="1"/>
</dbReference>
<dbReference type="BioCyc" id="JESP1508404:G14D9-9480-MONOMER"/>
<organism evidence="3 4">
    <name type="scientific">Jeotgalibacillus malaysiensis</name>
    <dbReference type="NCBI Taxonomy" id="1508404"/>
    <lineage>
        <taxon>Bacteria</taxon>
        <taxon>Bacillati</taxon>
        <taxon>Bacillota</taxon>
        <taxon>Bacilli</taxon>
        <taxon>Bacillales</taxon>
        <taxon>Caryophanaceae</taxon>
        <taxon>Jeotgalibacillus</taxon>
    </lineage>
</organism>
<dbReference type="KEGG" id="jeo:JMA_02630"/>
<evidence type="ECO:0000256" key="1">
    <source>
        <dbReference type="SAM" id="MobiDB-lite"/>
    </source>
</evidence>
<gene>
    <name evidence="3" type="ORF">JMA_02630</name>
</gene>
<proteinExistence type="predicted"/>
<dbReference type="Proteomes" id="UP000031449">
    <property type="component" value="Chromosome"/>
</dbReference>
<feature type="region of interest" description="Disordered" evidence="1">
    <location>
        <begin position="25"/>
        <end position="82"/>
    </location>
</feature>
<feature type="signal peptide" evidence="2">
    <location>
        <begin position="1"/>
        <end position="22"/>
    </location>
</feature>
<feature type="compositionally biased region" description="Basic and acidic residues" evidence="1">
    <location>
        <begin position="101"/>
        <end position="118"/>
    </location>
</feature>
<evidence type="ECO:0000313" key="4">
    <source>
        <dbReference type="Proteomes" id="UP000031449"/>
    </source>
</evidence>
<protein>
    <submittedName>
        <fullName evidence="3">Uncharacterized protein</fullName>
    </submittedName>
</protein>
<feature type="region of interest" description="Disordered" evidence="1">
    <location>
        <begin position="99"/>
        <end position="118"/>
    </location>
</feature>
<evidence type="ECO:0000256" key="2">
    <source>
        <dbReference type="SAM" id="SignalP"/>
    </source>
</evidence>
<sequence>MYKIIKIAGVAFIALLLASCQNNENEATEQDMQPADEDTQQEESSIDQQETENDPLEKEEEESEADSGSDSYEETEASPDYFIDTYIYSGETEFFTAFTINREEDQSTSPEERLKKSLVENDPSEQGILRSFTEMMVEWPRLQVHFTEEGNQLSTTTAQSNFFTIR</sequence>
<dbReference type="OrthoDB" id="2451110at2"/>
<feature type="compositionally biased region" description="Acidic residues" evidence="1">
    <location>
        <begin position="26"/>
        <end position="77"/>
    </location>
</feature>
<accession>A0A0B5AGT8</accession>
<dbReference type="HOGENOM" id="CLU_1600503_0_0_9"/>
<name>A0A0B5AGT8_9BACL</name>
<keyword evidence="4" id="KW-1185">Reference proteome</keyword>
<feature type="chain" id="PRO_5039594636" evidence="2">
    <location>
        <begin position="23"/>
        <end position="166"/>
    </location>
</feature>
<dbReference type="EMBL" id="CP009416">
    <property type="protein sequence ID" value="AJD89580.1"/>
    <property type="molecule type" value="Genomic_DNA"/>
</dbReference>
<evidence type="ECO:0000313" key="3">
    <source>
        <dbReference type="EMBL" id="AJD89580.1"/>
    </source>
</evidence>
<reference evidence="3 4" key="1">
    <citation type="submission" date="2014-08" db="EMBL/GenBank/DDBJ databases">
        <title>Complete genome of a marine bacteria Jeotgalibacillus malaysiensis.</title>
        <authorList>
            <person name="Yaakop A.S."/>
            <person name="Chan K.-G."/>
            <person name="Goh K.M."/>
        </authorList>
    </citation>
    <scope>NUCLEOTIDE SEQUENCE [LARGE SCALE GENOMIC DNA]</scope>
    <source>
        <strain evidence="3 4">D5</strain>
    </source>
</reference>
<dbReference type="AlphaFoldDB" id="A0A0B5AGT8"/>